<proteinExistence type="predicted"/>
<evidence type="ECO:0000313" key="2">
    <source>
        <dbReference type="EMBL" id="RPE35048.1"/>
    </source>
</evidence>
<dbReference type="InterPro" id="IPR010982">
    <property type="entry name" value="Lambda_DNA-bd_dom_sf"/>
</dbReference>
<dbReference type="Pfam" id="PF19054">
    <property type="entry name" value="DUF5753"/>
    <property type="match status" value="1"/>
</dbReference>
<name>A0A3N4RNQ0_9ACTN</name>
<dbReference type="InterPro" id="IPR043917">
    <property type="entry name" value="DUF5753"/>
</dbReference>
<dbReference type="Gene3D" id="1.10.260.40">
    <property type="entry name" value="lambda repressor-like DNA-binding domains"/>
    <property type="match status" value="1"/>
</dbReference>
<gene>
    <name evidence="2" type="ORF">EDD38_3395</name>
</gene>
<reference evidence="2 3" key="1">
    <citation type="submission" date="2018-11" db="EMBL/GenBank/DDBJ databases">
        <title>Sequencing the genomes of 1000 actinobacteria strains.</title>
        <authorList>
            <person name="Klenk H.-P."/>
        </authorList>
    </citation>
    <scope>NUCLEOTIDE SEQUENCE [LARGE SCALE GENOMIC DNA]</scope>
    <source>
        <strain evidence="2 3">DSM 44781</strain>
    </source>
</reference>
<sequence>MSYTPSSSVVAARKALAARLQDIRKDAGITGRELSARCGWHPAKTSRIQDGKAAPSEADIRAWCEACGAEGQVADLIASLRAVDSMYVEWRRMERAGLRRAQESVLPLYERTSAFRVYASRVVPGMLQTRAYTTAVLQAVQRSRGTLDDDVEAAVKARMDRQRMLFSGGRTFALVVEEAVLRGGVCDADAMAGQLGHLITISTLPTVSLGVIPFRQGRLRSPAEDFYMFDDTQTSVELASGYLQLTQPHEVAMYAKAFAELSRMAVYGPNARAVITAAIHALG</sequence>
<dbReference type="Proteomes" id="UP000266906">
    <property type="component" value="Unassembled WGS sequence"/>
</dbReference>
<protein>
    <submittedName>
        <fullName evidence="2">Helix-turn-helix protein</fullName>
    </submittedName>
</protein>
<evidence type="ECO:0000313" key="3">
    <source>
        <dbReference type="Proteomes" id="UP000266906"/>
    </source>
</evidence>
<dbReference type="Pfam" id="PF13560">
    <property type="entry name" value="HTH_31"/>
    <property type="match status" value="1"/>
</dbReference>
<dbReference type="RefSeq" id="WP_123818668.1">
    <property type="nucleotide sequence ID" value="NZ_JBEYIY010000010.1"/>
</dbReference>
<feature type="domain" description="DUF5753" evidence="1">
    <location>
        <begin position="111"/>
        <end position="276"/>
    </location>
</feature>
<dbReference type="SUPFAM" id="SSF47413">
    <property type="entry name" value="lambda repressor-like DNA-binding domains"/>
    <property type="match status" value="1"/>
</dbReference>
<accession>A0A3N4RNQ0</accession>
<evidence type="ECO:0000259" key="1">
    <source>
        <dbReference type="Pfam" id="PF19054"/>
    </source>
</evidence>
<dbReference type="InterPro" id="IPR001387">
    <property type="entry name" value="Cro/C1-type_HTH"/>
</dbReference>
<organism evidence="2 3">
    <name type="scientific">Kitasatospora cineracea</name>
    <dbReference type="NCBI Taxonomy" id="88074"/>
    <lineage>
        <taxon>Bacteria</taxon>
        <taxon>Bacillati</taxon>
        <taxon>Actinomycetota</taxon>
        <taxon>Actinomycetes</taxon>
        <taxon>Kitasatosporales</taxon>
        <taxon>Streptomycetaceae</taxon>
        <taxon>Kitasatospora</taxon>
    </lineage>
</organism>
<dbReference type="AlphaFoldDB" id="A0A3N4RNQ0"/>
<dbReference type="CDD" id="cd00093">
    <property type="entry name" value="HTH_XRE"/>
    <property type="match status" value="1"/>
</dbReference>
<dbReference type="EMBL" id="RKQG01000001">
    <property type="protein sequence ID" value="RPE35048.1"/>
    <property type="molecule type" value="Genomic_DNA"/>
</dbReference>
<comment type="caution">
    <text evidence="2">The sequence shown here is derived from an EMBL/GenBank/DDBJ whole genome shotgun (WGS) entry which is preliminary data.</text>
</comment>
<keyword evidence="3" id="KW-1185">Reference proteome</keyword>
<dbReference type="GO" id="GO:0003677">
    <property type="term" value="F:DNA binding"/>
    <property type="evidence" value="ECO:0007669"/>
    <property type="project" value="InterPro"/>
</dbReference>